<dbReference type="AlphaFoldDB" id="A2FJ61"/>
<evidence type="ECO:0000259" key="3">
    <source>
        <dbReference type="PROSITE" id="PS50014"/>
    </source>
</evidence>
<keyword evidence="1 2" id="KW-0103">Bromodomain</keyword>
<dbReference type="SMART" id="SM00297">
    <property type="entry name" value="BROMO"/>
    <property type="match status" value="1"/>
</dbReference>
<dbReference type="PRINTS" id="PR00503">
    <property type="entry name" value="BROMODOMAIN"/>
</dbReference>
<accession>A2FJ61</accession>
<dbReference type="SMR" id="A2FJ61"/>
<dbReference type="CDD" id="cd04369">
    <property type="entry name" value="Bromodomain"/>
    <property type="match status" value="1"/>
</dbReference>
<evidence type="ECO:0000256" key="1">
    <source>
        <dbReference type="ARBA" id="ARBA00023117"/>
    </source>
</evidence>
<keyword evidence="5" id="KW-1185">Reference proteome</keyword>
<protein>
    <submittedName>
        <fullName evidence="4">Bromodomain containing protein</fullName>
    </submittedName>
</protein>
<name>A2FJ61_TRIV3</name>
<feature type="domain" description="Bromo" evidence="3">
    <location>
        <begin position="13"/>
        <end position="89"/>
    </location>
</feature>
<evidence type="ECO:0000256" key="2">
    <source>
        <dbReference type="PROSITE-ProRule" id="PRU00035"/>
    </source>
</evidence>
<dbReference type="OrthoDB" id="21449at2759"/>
<dbReference type="VEuPathDB" id="TrichDB:TVAGG3_0914610"/>
<dbReference type="RefSeq" id="XP_001307998.1">
    <property type="nucleotide sequence ID" value="XM_001307997.1"/>
</dbReference>
<dbReference type="Gene3D" id="1.20.920.10">
    <property type="entry name" value="Bromodomain-like"/>
    <property type="match status" value="1"/>
</dbReference>
<dbReference type="InterPro" id="IPR001487">
    <property type="entry name" value="Bromodomain"/>
</dbReference>
<sequence length="225" mass="26362">MQQQDYQKVFEATAEFLKDPFHEIFHTMVFLNDASLPEYSKYVSKPIALEVIKANLESKKYSTPAEWYNDINRMYQNAIEYHYKSPVGTKEIGILATYLQWKFKKQYKNMLIKSDKEWLNKVIKKSNQITEIMQNMPISSRRSSNLSSYVKKMDSVTEPMKPIDVTPTVEKLNNSLSDVEFRQDIYQLLKETEGIVPGTIPNDTIDFEKLKPGTQNIIKDYVNRH</sequence>
<proteinExistence type="predicted"/>
<dbReference type="VEuPathDB" id="TrichDB:TVAG_428710"/>
<evidence type="ECO:0000313" key="5">
    <source>
        <dbReference type="Proteomes" id="UP000001542"/>
    </source>
</evidence>
<reference evidence="4" key="1">
    <citation type="submission" date="2006-10" db="EMBL/GenBank/DDBJ databases">
        <authorList>
            <person name="Amadeo P."/>
            <person name="Zhao Q."/>
            <person name="Wortman J."/>
            <person name="Fraser-Liggett C."/>
            <person name="Carlton J."/>
        </authorList>
    </citation>
    <scope>NUCLEOTIDE SEQUENCE</scope>
    <source>
        <strain evidence="4">G3</strain>
    </source>
</reference>
<gene>
    <name evidence="4" type="ORF">TVAG_428710</name>
</gene>
<organism evidence="4 5">
    <name type="scientific">Trichomonas vaginalis (strain ATCC PRA-98 / G3)</name>
    <dbReference type="NCBI Taxonomy" id="412133"/>
    <lineage>
        <taxon>Eukaryota</taxon>
        <taxon>Metamonada</taxon>
        <taxon>Parabasalia</taxon>
        <taxon>Trichomonadida</taxon>
        <taxon>Trichomonadidae</taxon>
        <taxon>Trichomonas</taxon>
    </lineage>
</organism>
<dbReference type="SUPFAM" id="SSF47370">
    <property type="entry name" value="Bromodomain"/>
    <property type="match status" value="1"/>
</dbReference>
<dbReference type="InParanoid" id="A2FJ61"/>
<evidence type="ECO:0000313" key="4">
    <source>
        <dbReference type="EMBL" id="EAX95068.1"/>
    </source>
</evidence>
<dbReference type="KEGG" id="tva:4752812"/>
<dbReference type="PROSITE" id="PS50014">
    <property type="entry name" value="BROMODOMAIN_2"/>
    <property type="match status" value="1"/>
</dbReference>
<reference evidence="4" key="2">
    <citation type="journal article" date="2007" name="Science">
        <title>Draft genome sequence of the sexually transmitted pathogen Trichomonas vaginalis.</title>
        <authorList>
            <person name="Carlton J.M."/>
            <person name="Hirt R.P."/>
            <person name="Silva J.C."/>
            <person name="Delcher A.L."/>
            <person name="Schatz M."/>
            <person name="Zhao Q."/>
            <person name="Wortman J.R."/>
            <person name="Bidwell S.L."/>
            <person name="Alsmark U.C.M."/>
            <person name="Besteiro S."/>
            <person name="Sicheritz-Ponten T."/>
            <person name="Noel C.J."/>
            <person name="Dacks J.B."/>
            <person name="Foster P.G."/>
            <person name="Simillion C."/>
            <person name="Van de Peer Y."/>
            <person name="Miranda-Saavedra D."/>
            <person name="Barton G.J."/>
            <person name="Westrop G.D."/>
            <person name="Mueller S."/>
            <person name="Dessi D."/>
            <person name="Fiori P.L."/>
            <person name="Ren Q."/>
            <person name="Paulsen I."/>
            <person name="Zhang H."/>
            <person name="Bastida-Corcuera F.D."/>
            <person name="Simoes-Barbosa A."/>
            <person name="Brown M.T."/>
            <person name="Hayes R.D."/>
            <person name="Mukherjee M."/>
            <person name="Okumura C.Y."/>
            <person name="Schneider R."/>
            <person name="Smith A.J."/>
            <person name="Vanacova S."/>
            <person name="Villalvazo M."/>
            <person name="Haas B.J."/>
            <person name="Pertea M."/>
            <person name="Feldblyum T.V."/>
            <person name="Utterback T.R."/>
            <person name="Shu C.L."/>
            <person name="Osoegawa K."/>
            <person name="de Jong P.J."/>
            <person name="Hrdy I."/>
            <person name="Horvathova L."/>
            <person name="Zubacova Z."/>
            <person name="Dolezal P."/>
            <person name="Malik S.B."/>
            <person name="Logsdon J.M. Jr."/>
            <person name="Henze K."/>
            <person name="Gupta A."/>
            <person name="Wang C.C."/>
            <person name="Dunne R.L."/>
            <person name="Upcroft J.A."/>
            <person name="Upcroft P."/>
            <person name="White O."/>
            <person name="Salzberg S.L."/>
            <person name="Tang P."/>
            <person name="Chiu C.-H."/>
            <person name="Lee Y.-S."/>
            <person name="Embley T.M."/>
            <person name="Coombs G.H."/>
            <person name="Mottram J.C."/>
            <person name="Tachezy J."/>
            <person name="Fraser-Liggett C.M."/>
            <person name="Johnson P.J."/>
        </authorList>
    </citation>
    <scope>NUCLEOTIDE SEQUENCE [LARGE SCALE GENOMIC DNA]</scope>
    <source>
        <strain evidence="4">G3</strain>
    </source>
</reference>
<dbReference type="Proteomes" id="UP000001542">
    <property type="component" value="Unassembled WGS sequence"/>
</dbReference>
<dbReference type="InterPro" id="IPR036427">
    <property type="entry name" value="Bromodomain-like_sf"/>
</dbReference>
<dbReference type="PANTHER" id="PTHR45926">
    <property type="entry name" value="OSJNBA0053K19.4 PROTEIN"/>
    <property type="match status" value="1"/>
</dbReference>
<dbReference type="Pfam" id="PF00439">
    <property type="entry name" value="Bromodomain"/>
    <property type="match status" value="1"/>
</dbReference>
<dbReference type="EMBL" id="DS113825">
    <property type="protein sequence ID" value="EAX95068.1"/>
    <property type="molecule type" value="Genomic_DNA"/>
</dbReference>